<reference evidence="1 2" key="1">
    <citation type="journal article" date="2012" name="Genome Biol.">
        <title>Genome and low-iron response of an oceanic diatom adapted to chronic iron limitation.</title>
        <authorList>
            <person name="Lommer M."/>
            <person name="Specht M."/>
            <person name="Roy A.S."/>
            <person name="Kraemer L."/>
            <person name="Andreson R."/>
            <person name="Gutowska M.A."/>
            <person name="Wolf J."/>
            <person name="Bergner S.V."/>
            <person name="Schilhabel M.B."/>
            <person name="Klostermeier U.C."/>
            <person name="Beiko R.G."/>
            <person name="Rosenstiel P."/>
            <person name="Hippler M."/>
            <person name="Laroche J."/>
        </authorList>
    </citation>
    <scope>NUCLEOTIDE SEQUENCE [LARGE SCALE GENOMIC DNA]</scope>
    <source>
        <strain evidence="1 2">CCMP1005</strain>
    </source>
</reference>
<sequence length="106" mass="12001">MGCWASVPHANRRYRDPADLDEYYDYDDPDAKKSGETLALARHDDVGKIRRFGNWRNGQANQPPDDIGGLPSCHMRGHLATDPDLLLYEAEIDQGHPFRCFNLGCL</sequence>
<organism evidence="1 2">
    <name type="scientific">Thalassiosira oceanica</name>
    <name type="common">Marine diatom</name>
    <dbReference type="NCBI Taxonomy" id="159749"/>
    <lineage>
        <taxon>Eukaryota</taxon>
        <taxon>Sar</taxon>
        <taxon>Stramenopiles</taxon>
        <taxon>Ochrophyta</taxon>
        <taxon>Bacillariophyta</taxon>
        <taxon>Coscinodiscophyceae</taxon>
        <taxon>Thalassiosirophycidae</taxon>
        <taxon>Thalassiosirales</taxon>
        <taxon>Thalassiosiraceae</taxon>
        <taxon>Thalassiosira</taxon>
    </lineage>
</organism>
<gene>
    <name evidence="1" type="ORF">THAOC_19590</name>
</gene>
<evidence type="ECO:0000313" key="2">
    <source>
        <dbReference type="Proteomes" id="UP000266841"/>
    </source>
</evidence>
<evidence type="ECO:0000313" key="1">
    <source>
        <dbReference type="EMBL" id="EJK60120.1"/>
    </source>
</evidence>
<accession>K0S4B5</accession>
<proteinExistence type="predicted"/>
<keyword evidence="2" id="KW-1185">Reference proteome</keyword>
<dbReference type="EMBL" id="AGNL01021509">
    <property type="protein sequence ID" value="EJK60120.1"/>
    <property type="molecule type" value="Genomic_DNA"/>
</dbReference>
<name>K0S4B5_THAOC</name>
<comment type="caution">
    <text evidence="1">The sequence shown here is derived from an EMBL/GenBank/DDBJ whole genome shotgun (WGS) entry which is preliminary data.</text>
</comment>
<protein>
    <submittedName>
        <fullName evidence="1">Uncharacterized protein</fullName>
    </submittedName>
</protein>
<dbReference type="AlphaFoldDB" id="K0S4B5"/>
<dbReference type="Proteomes" id="UP000266841">
    <property type="component" value="Unassembled WGS sequence"/>
</dbReference>